<dbReference type="SMART" id="SM00436">
    <property type="entry name" value="TOP1Bc"/>
    <property type="match status" value="1"/>
</dbReference>
<dbReference type="AlphaFoldDB" id="A0A0G4E5T4"/>
<dbReference type="Pfam" id="PF01396">
    <property type="entry name" value="Zn_ribbon_Top1"/>
    <property type="match status" value="2"/>
</dbReference>
<dbReference type="GO" id="GO:0006265">
    <property type="term" value="P:DNA topological change"/>
    <property type="evidence" value="ECO:0007669"/>
    <property type="project" value="UniProtKB-UniRule"/>
</dbReference>
<dbReference type="PANTHER" id="PTHR42785">
    <property type="entry name" value="DNA TOPOISOMERASE, TYPE IA, CORE"/>
    <property type="match status" value="1"/>
</dbReference>
<comment type="function">
    <text evidence="10">Releases the supercoiling and torsional tension of DNA, which is introduced during the DNA replication and transcription, by transiently cleaving and rejoining one strand of the DNA duplex. Introduces a single-strand break via transesterification at a target site in duplex DNA. The scissile phosphodiester is attacked by the catalytic tyrosine of the enzyme, resulting in the formation of a DNA-(5'-phosphotyrosyl)-enzyme intermediate and the expulsion of a 3'-OH DNA strand. The free DNA strand then undergoes passage around the unbroken strand, thus removing DNA supercoils. Finally, in the religation step, the DNA 3'-OH attacks the covalent intermediate to expel the active-site tyrosine and restore the DNA phosphodiester backbone.</text>
</comment>
<dbReference type="InterPro" id="IPR003602">
    <property type="entry name" value="Topo_IA_DNA-bd_dom"/>
</dbReference>
<feature type="site" description="Interaction with DNA" evidence="10">
    <location>
        <position position="137"/>
    </location>
</feature>
<dbReference type="PRINTS" id="PR00417">
    <property type="entry name" value="PRTPISMRASEI"/>
</dbReference>
<evidence type="ECO:0000256" key="10">
    <source>
        <dbReference type="HAMAP-Rule" id="MF_00952"/>
    </source>
</evidence>
<reference evidence="13" key="1">
    <citation type="submission" date="2014-12" db="EMBL/GenBank/DDBJ databases">
        <authorList>
            <person name="Hall J."/>
        </authorList>
    </citation>
    <scope>NUCLEOTIDE SEQUENCE [LARGE SCALE GENOMIC DNA]</scope>
    <source>
        <strain evidence="13">SBW25</strain>
        <plasmid evidence="13">pQBR55</plasmid>
    </source>
</reference>
<evidence type="ECO:0000256" key="8">
    <source>
        <dbReference type="ARBA" id="ARBA00023125"/>
    </source>
</evidence>
<dbReference type="GO" id="GO:0003917">
    <property type="term" value="F:DNA topoisomerase type I (single strand cut, ATP-independent) activity"/>
    <property type="evidence" value="ECO:0007669"/>
    <property type="project" value="UniProtKB-UniRule"/>
</dbReference>
<dbReference type="GO" id="GO:0008270">
    <property type="term" value="F:zinc ion binding"/>
    <property type="evidence" value="ECO:0007669"/>
    <property type="project" value="UniProtKB-KW"/>
</dbReference>
<keyword evidence="8 10" id="KW-0238">DNA-binding</keyword>
<dbReference type="CDD" id="cd03363">
    <property type="entry name" value="TOPRIM_TopoIA_TopoI"/>
    <property type="match status" value="1"/>
</dbReference>
<dbReference type="Gene3D" id="3.40.50.140">
    <property type="match status" value="1"/>
</dbReference>
<dbReference type="Gene3D" id="1.10.290.10">
    <property type="entry name" value="Topoisomerase I, domain 4"/>
    <property type="match status" value="1"/>
</dbReference>
<name>A0A0G4E5T4_PSEFS</name>
<dbReference type="SMART" id="SM00437">
    <property type="entry name" value="TOP1Ac"/>
    <property type="match status" value="1"/>
</dbReference>
<dbReference type="InterPro" id="IPR013497">
    <property type="entry name" value="Topo_IA_cen"/>
</dbReference>
<evidence type="ECO:0000256" key="1">
    <source>
        <dbReference type="ARBA" id="ARBA00000213"/>
    </source>
</evidence>
<gene>
    <name evidence="10" type="primary">topA</name>
    <name evidence="13" type="ORF">PQBR55_0004</name>
</gene>
<dbReference type="InterPro" id="IPR005733">
    <property type="entry name" value="TopoI_bac-type"/>
</dbReference>
<dbReference type="InterPro" id="IPR013825">
    <property type="entry name" value="Topo_IA_cen_sub2"/>
</dbReference>
<feature type="site" description="Interaction with DNA" evidence="10">
    <location>
        <position position="307"/>
    </location>
</feature>
<evidence type="ECO:0000256" key="4">
    <source>
        <dbReference type="ARBA" id="ARBA00022771"/>
    </source>
</evidence>
<dbReference type="PANTHER" id="PTHR42785:SF1">
    <property type="entry name" value="DNA TOPOISOMERASE"/>
    <property type="match status" value="1"/>
</dbReference>
<dbReference type="PROSITE" id="PS52039">
    <property type="entry name" value="TOPO_IA_2"/>
    <property type="match status" value="1"/>
</dbReference>
<organism evidence="13">
    <name type="scientific">Pseudomonas fluorescens (strain SBW25)</name>
    <dbReference type="NCBI Taxonomy" id="216595"/>
    <lineage>
        <taxon>Bacteria</taxon>
        <taxon>Pseudomonadati</taxon>
        <taxon>Pseudomonadota</taxon>
        <taxon>Gammaproteobacteria</taxon>
        <taxon>Pseudomonadales</taxon>
        <taxon>Pseudomonadaceae</taxon>
        <taxon>Pseudomonas</taxon>
    </lineage>
</organism>
<dbReference type="Gene3D" id="2.70.20.10">
    <property type="entry name" value="Topoisomerase I, domain 3"/>
    <property type="match status" value="1"/>
</dbReference>
<keyword evidence="6" id="KW-0460">Magnesium</keyword>
<keyword evidence="5" id="KW-0862">Zinc</keyword>
<feature type="region of interest" description="Interaction with DNA" evidence="10">
    <location>
        <begin position="163"/>
        <end position="168"/>
    </location>
</feature>
<keyword evidence="9 10" id="KW-0413">Isomerase</keyword>
<feature type="site" description="Interaction with DNA" evidence="10">
    <location>
        <position position="138"/>
    </location>
</feature>
<comment type="subunit">
    <text evidence="10">Monomer.</text>
</comment>
<evidence type="ECO:0000256" key="3">
    <source>
        <dbReference type="ARBA" id="ARBA00022723"/>
    </source>
</evidence>
<evidence type="ECO:0000256" key="9">
    <source>
        <dbReference type="ARBA" id="ARBA00023235"/>
    </source>
</evidence>
<feature type="site" description="Interaction with DNA" evidence="10">
    <location>
        <position position="504"/>
    </location>
</feature>
<evidence type="ECO:0000259" key="11">
    <source>
        <dbReference type="PROSITE" id="PS50880"/>
    </source>
</evidence>
<dbReference type="GO" id="GO:0005694">
    <property type="term" value="C:chromosome"/>
    <property type="evidence" value="ECO:0007669"/>
    <property type="project" value="InterPro"/>
</dbReference>
<dbReference type="SUPFAM" id="SSF57783">
    <property type="entry name" value="Zinc beta-ribbon"/>
    <property type="match status" value="1"/>
</dbReference>
<dbReference type="InterPro" id="IPR013498">
    <property type="entry name" value="Topo_IA_Znf"/>
</dbReference>
<dbReference type="InterPro" id="IPR013824">
    <property type="entry name" value="Topo_IA_cen_sub1"/>
</dbReference>
<evidence type="ECO:0000256" key="6">
    <source>
        <dbReference type="ARBA" id="ARBA00022842"/>
    </source>
</evidence>
<keyword evidence="7 10" id="KW-0799">Topoisomerase</keyword>
<dbReference type="CDD" id="cd00186">
    <property type="entry name" value="TOP1Ac"/>
    <property type="match status" value="1"/>
</dbReference>
<dbReference type="InterPro" id="IPR003601">
    <property type="entry name" value="Topo_IA_2"/>
</dbReference>
<protein>
    <recommendedName>
        <fullName evidence="10">DNA topoisomerase 1</fullName>
        <ecNumber evidence="10">5.6.2.1</ecNumber>
    </recommendedName>
    <alternativeName>
        <fullName evidence="10">DNA topoisomerase I</fullName>
    </alternativeName>
</protein>
<dbReference type="EMBL" id="LN713927">
    <property type="protein sequence ID" value="CEK42383.1"/>
    <property type="molecule type" value="Genomic_DNA"/>
</dbReference>
<sequence length="721" mass="79892">MALMNLLIVESPTKAKKIEKFIGPGWLVTASAGHIRDLPENEMGVCAPDFLPEYVVLPDKAKTVAWLRKLVKDAGTVYLGTDLDREGEAIAWHLLQTLKPKNYWRVTFNEITKKAILDAIKSPREIDINRVKAQETRRVLDRIFGYYVSPWLTKIAGIGRSLSSGRVQSSALLLIVLRERAIRDHVQIEHYRLDVKFHMNLSGAPSGPSNTWTASWEYVPLFKMLEQEPPAHFTDKAFIDRLAMAIQQQRGFTVQKVATRKTYRKPPPPFTTSTLQQAASSRLKMNPDETMKLAQSLFDSGAITYHRTDSLNLSDEALTTVRHFLTSTGQAIPASPNTWESKESAQEAHEAIRPSDIEMRQFGDDPNAPAAQLYLLIWMRTVASQMNPATYDSTKAVLLSDVALKGHQQPFLAKGRVLIDPGWLALTKGDETEEEATAQDNESTAPLPALVDGQRLTALLPSVETQKTQPPARLSLAGLVKEMERLGIGRPATYAATQAVLEKRGYMEVKARMIYATALGEAVADVLRDYFSFIELNFTRQMEDGLDQIAAGKAGYKAVVSYQYNILQSELASASSAGSPQAFVDMRADLIPCPVCTDGVFIRRKGGTGHFYSCSRYPECNAVAPEAKVKRGAPHSPDLDRLKTGNEPKVEVVLSEQNCPKCDKHKLALRDGTRGPFWGCTGFKSRPACKAIVQDLDGIPDIDNWVEKPKQGRRSARGAGL</sequence>
<dbReference type="PROSITE" id="PS50880">
    <property type="entry name" value="TOPRIM"/>
    <property type="match status" value="1"/>
</dbReference>
<dbReference type="Pfam" id="PF01751">
    <property type="entry name" value="Toprim"/>
    <property type="match status" value="1"/>
</dbReference>
<feature type="domain" description="Toprim" evidence="11">
    <location>
        <begin position="4"/>
        <end position="113"/>
    </location>
</feature>
<dbReference type="HAMAP" id="MF_00952">
    <property type="entry name" value="Topoisom_1_prok"/>
    <property type="match status" value="1"/>
</dbReference>
<feature type="active site" description="O-(5'-phospho-DNA)-tyrosine intermediate" evidence="10">
    <location>
        <position position="305"/>
    </location>
</feature>
<feature type="domain" description="Topo IA-type catalytic" evidence="12">
    <location>
        <begin position="127"/>
        <end position="571"/>
    </location>
</feature>
<dbReference type="EC" id="5.6.2.1" evidence="10"/>
<accession>A0A0G4E5T4</accession>
<reference evidence="13" key="2">
    <citation type="submission" date="2015-06" db="EMBL/GenBank/DDBJ databases">
        <title>Environmentally co-occuring mercury resistance plasmids are genetically and phenotypically diverse and confer variable context-dependent fitness effects.</title>
        <authorList>
            <person name="Hall J.P.J."/>
            <person name="Harrison E."/>
            <person name="Lilley A.K."/>
            <person name="Paterson S."/>
            <person name="Spiers A.J."/>
            <person name="Brockhurst M.A."/>
        </authorList>
    </citation>
    <scope>NUCLEOTIDE SEQUENCE [LARGE SCALE GENOMIC DNA]</scope>
    <source>
        <strain evidence="13">SBW25</strain>
        <plasmid evidence="13">pQBR55</plasmid>
    </source>
</reference>
<comment type="caution">
    <text evidence="10">Lacks conserved residue(s) required for the propagation of feature annotation.</text>
</comment>
<evidence type="ECO:0000313" key="13">
    <source>
        <dbReference type="EMBL" id="CEK42383.1"/>
    </source>
</evidence>
<dbReference type="InterPro" id="IPR028612">
    <property type="entry name" value="Topoisom_1_IA"/>
</dbReference>
<dbReference type="InterPro" id="IPR023405">
    <property type="entry name" value="Topo_IA_core_domain"/>
</dbReference>
<feature type="site" description="Interaction with DNA" evidence="10">
    <location>
        <position position="146"/>
    </location>
</feature>
<dbReference type="Gene3D" id="1.10.460.10">
    <property type="entry name" value="Topoisomerase I, domain 2"/>
    <property type="match status" value="1"/>
</dbReference>
<dbReference type="InterPro" id="IPR013826">
    <property type="entry name" value="Topo_IA_cen_sub3"/>
</dbReference>
<keyword evidence="4" id="KW-0863">Zinc-finger</keyword>
<comment type="similarity">
    <text evidence="2 10">Belongs to the type IA topoisomerase family.</text>
</comment>
<dbReference type="SUPFAM" id="SSF56712">
    <property type="entry name" value="Prokaryotic type I DNA topoisomerase"/>
    <property type="match status" value="1"/>
</dbReference>
<evidence type="ECO:0000256" key="7">
    <source>
        <dbReference type="ARBA" id="ARBA00023029"/>
    </source>
</evidence>
<dbReference type="InterPro" id="IPR000380">
    <property type="entry name" value="Topo_IA"/>
</dbReference>
<feature type="site" description="Interaction with DNA" evidence="10">
    <location>
        <position position="34"/>
    </location>
</feature>
<keyword evidence="13" id="KW-0614">Plasmid</keyword>
<dbReference type="Pfam" id="PF01131">
    <property type="entry name" value="Topoisom_bac"/>
    <property type="match status" value="1"/>
</dbReference>
<dbReference type="SMART" id="SM00493">
    <property type="entry name" value="TOPRIM"/>
    <property type="match status" value="1"/>
</dbReference>
<dbReference type="InterPro" id="IPR006171">
    <property type="entry name" value="TOPRIM_dom"/>
</dbReference>
<evidence type="ECO:0000256" key="2">
    <source>
        <dbReference type="ARBA" id="ARBA00009446"/>
    </source>
</evidence>
<dbReference type="NCBIfam" id="TIGR01051">
    <property type="entry name" value="topA_bact"/>
    <property type="match status" value="1"/>
</dbReference>
<dbReference type="InterPro" id="IPR034149">
    <property type="entry name" value="TOPRIM_TopoI"/>
</dbReference>
<evidence type="ECO:0000256" key="5">
    <source>
        <dbReference type="ARBA" id="ARBA00022833"/>
    </source>
</evidence>
<feature type="site" description="Interaction with DNA" evidence="10">
    <location>
        <position position="141"/>
    </location>
</feature>
<geneLocation type="plasmid" evidence="13">
    <name>pQBR55</name>
</geneLocation>
<dbReference type="Gene3D" id="3.30.65.10">
    <property type="entry name" value="Bacterial Topoisomerase I, domain 1"/>
    <property type="match status" value="2"/>
</dbReference>
<dbReference type="GO" id="GO:0003677">
    <property type="term" value="F:DNA binding"/>
    <property type="evidence" value="ECO:0007669"/>
    <property type="project" value="UniProtKB-KW"/>
</dbReference>
<comment type="catalytic activity">
    <reaction evidence="1 10">
        <text>ATP-independent breakage of single-stranded DNA, followed by passage and rejoining.</text>
        <dbReference type="EC" id="5.6.2.1"/>
    </reaction>
</comment>
<keyword evidence="3" id="KW-0479">Metal-binding</keyword>
<evidence type="ECO:0000259" key="12">
    <source>
        <dbReference type="PROSITE" id="PS52039"/>
    </source>
</evidence>
<proteinExistence type="inferred from homology"/>